<name>A0ABN1ZZS6_9ACTN</name>
<evidence type="ECO:0000256" key="1">
    <source>
        <dbReference type="SAM" id="MobiDB-lite"/>
    </source>
</evidence>
<keyword evidence="3" id="KW-1185">Reference proteome</keyword>
<evidence type="ECO:0000313" key="2">
    <source>
        <dbReference type="EMBL" id="GAA1508246.1"/>
    </source>
</evidence>
<dbReference type="EMBL" id="BAAANC010000001">
    <property type="protein sequence ID" value="GAA1508246.1"/>
    <property type="molecule type" value="Genomic_DNA"/>
</dbReference>
<evidence type="ECO:0000313" key="3">
    <source>
        <dbReference type="Proteomes" id="UP001500363"/>
    </source>
</evidence>
<reference evidence="2 3" key="1">
    <citation type="journal article" date="2019" name="Int. J. Syst. Evol. Microbiol.">
        <title>The Global Catalogue of Microorganisms (GCM) 10K type strain sequencing project: providing services to taxonomists for standard genome sequencing and annotation.</title>
        <authorList>
            <consortium name="The Broad Institute Genomics Platform"/>
            <consortium name="The Broad Institute Genome Sequencing Center for Infectious Disease"/>
            <person name="Wu L."/>
            <person name="Ma J."/>
        </authorList>
    </citation>
    <scope>NUCLEOTIDE SEQUENCE [LARGE SCALE GENOMIC DNA]</scope>
    <source>
        <strain evidence="2 3">JCM 14303</strain>
    </source>
</reference>
<gene>
    <name evidence="2" type="ORF">GCM10009741_01160</name>
</gene>
<dbReference type="Proteomes" id="UP001500363">
    <property type="component" value="Unassembled WGS sequence"/>
</dbReference>
<accession>A0ABN1ZZS6</accession>
<sequence>MSWLGCTSAEKLVAMASNLDCLGLGVDSPEAFADLVDRIGPQAAVVGAGSDGVELLRWEDPSGARLLLTRGKRGITRVTPSYAGERVVQLGDIHRESDEAAVADVLEDGEMVTRVAVELEELPLLGDAKHAGAANIVALAPDAQFFANEEAFAASDASRLSTGDPGPRPDHYEPDWISPPRMATESFIPTGLFGTGAEVQPLALLNGVVRYAERRTTMLTGQDFVVARVRTAGFEADVCLPAGTAVPLPGAVVSTDAFLTGSLDIAFPPARRKWFNRR</sequence>
<feature type="region of interest" description="Disordered" evidence="1">
    <location>
        <begin position="156"/>
        <end position="179"/>
    </location>
</feature>
<protein>
    <submittedName>
        <fullName evidence="2">Uncharacterized protein</fullName>
    </submittedName>
</protein>
<proteinExistence type="predicted"/>
<organism evidence="2 3">
    <name type="scientific">Kribbella lupini</name>
    <dbReference type="NCBI Taxonomy" id="291602"/>
    <lineage>
        <taxon>Bacteria</taxon>
        <taxon>Bacillati</taxon>
        <taxon>Actinomycetota</taxon>
        <taxon>Actinomycetes</taxon>
        <taxon>Propionibacteriales</taxon>
        <taxon>Kribbellaceae</taxon>
        <taxon>Kribbella</taxon>
    </lineage>
</organism>
<comment type="caution">
    <text evidence="2">The sequence shown here is derived from an EMBL/GenBank/DDBJ whole genome shotgun (WGS) entry which is preliminary data.</text>
</comment>